<feature type="compositionally biased region" description="Acidic residues" evidence="1">
    <location>
        <begin position="30"/>
        <end position="61"/>
    </location>
</feature>
<organism evidence="2">
    <name type="scientific">Tanacetum cinerariifolium</name>
    <name type="common">Dalmatian daisy</name>
    <name type="synonym">Chrysanthemum cinerariifolium</name>
    <dbReference type="NCBI Taxonomy" id="118510"/>
    <lineage>
        <taxon>Eukaryota</taxon>
        <taxon>Viridiplantae</taxon>
        <taxon>Streptophyta</taxon>
        <taxon>Embryophyta</taxon>
        <taxon>Tracheophyta</taxon>
        <taxon>Spermatophyta</taxon>
        <taxon>Magnoliopsida</taxon>
        <taxon>eudicotyledons</taxon>
        <taxon>Gunneridae</taxon>
        <taxon>Pentapetalae</taxon>
        <taxon>asterids</taxon>
        <taxon>campanulids</taxon>
        <taxon>Asterales</taxon>
        <taxon>Asteraceae</taxon>
        <taxon>Asteroideae</taxon>
        <taxon>Anthemideae</taxon>
        <taxon>Anthemidinae</taxon>
        <taxon>Tanacetum</taxon>
    </lineage>
</organism>
<evidence type="ECO:0000256" key="1">
    <source>
        <dbReference type="SAM" id="MobiDB-lite"/>
    </source>
</evidence>
<sequence length="132" mass="14833">MKEKRMLMKTKMVMKEMMMKKIKRLQKYDEQDDAEGGRNDEEEGGSYEEDDNEETREEESFDPIPKTSEGSMESIFATASSSVVPLYTSTPIMTPSAIATITTISQALIPPTPIPSDVLQNLPTFASVFRLD</sequence>
<reference evidence="2" key="1">
    <citation type="journal article" date="2019" name="Sci. Rep.">
        <title>Draft genome of Tanacetum cinerariifolium, the natural source of mosquito coil.</title>
        <authorList>
            <person name="Yamashiro T."/>
            <person name="Shiraishi A."/>
            <person name="Satake H."/>
            <person name="Nakayama K."/>
        </authorList>
    </citation>
    <scope>NUCLEOTIDE SEQUENCE</scope>
</reference>
<comment type="caution">
    <text evidence="2">The sequence shown here is derived from an EMBL/GenBank/DDBJ whole genome shotgun (WGS) entry which is preliminary data.</text>
</comment>
<accession>A0A699TWZ5</accession>
<feature type="non-terminal residue" evidence="2">
    <location>
        <position position="132"/>
    </location>
</feature>
<dbReference type="AlphaFoldDB" id="A0A699TWZ5"/>
<evidence type="ECO:0000313" key="2">
    <source>
        <dbReference type="EMBL" id="GFD15432.1"/>
    </source>
</evidence>
<gene>
    <name evidence="2" type="ORF">Tci_887401</name>
</gene>
<proteinExistence type="predicted"/>
<dbReference type="EMBL" id="BKCJ011286479">
    <property type="protein sequence ID" value="GFD15432.1"/>
    <property type="molecule type" value="Genomic_DNA"/>
</dbReference>
<feature type="non-terminal residue" evidence="2">
    <location>
        <position position="1"/>
    </location>
</feature>
<name>A0A699TWZ5_TANCI</name>
<protein>
    <submittedName>
        <fullName evidence="2">Uncharacterized protein</fullName>
    </submittedName>
</protein>
<feature type="region of interest" description="Disordered" evidence="1">
    <location>
        <begin position="23"/>
        <end position="73"/>
    </location>
</feature>